<dbReference type="GO" id="GO:0006351">
    <property type="term" value="P:DNA-templated transcription"/>
    <property type="evidence" value="ECO:0007669"/>
    <property type="project" value="UniProtKB-UniRule"/>
</dbReference>
<keyword evidence="7 11" id="KW-0804">Transcription</keyword>
<dbReference type="SUPFAM" id="SSF56553">
    <property type="entry name" value="Insert subdomain of RNA polymerase alpha subunit"/>
    <property type="match status" value="1"/>
</dbReference>
<evidence type="ECO:0000313" key="14">
    <source>
        <dbReference type="Proteomes" id="UP000886725"/>
    </source>
</evidence>
<comment type="similarity">
    <text evidence="1 11">Belongs to the RNA polymerase alpha chain family.</text>
</comment>
<accession>A0A9D0YY45</accession>
<dbReference type="Pfam" id="PF01193">
    <property type="entry name" value="RNA_pol_L"/>
    <property type="match status" value="1"/>
</dbReference>
<dbReference type="SMART" id="SM00662">
    <property type="entry name" value="RPOLD"/>
    <property type="match status" value="1"/>
</dbReference>
<dbReference type="GO" id="GO:0003899">
    <property type="term" value="F:DNA-directed RNA polymerase activity"/>
    <property type="evidence" value="ECO:0007669"/>
    <property type="project" value="UniProtKB-UniRule"/>
</dbReference>
<evidence type="ECO:0000256" key="7">
    <source>
        <dbReference type="ARBA" id="ARBA00023163"/>
    </source>
</evidence>
<dbReference type="InterPro" id="IPR011773">
    <property type="entry name" value="DNA-dir_RpoA"/>
</dbReference>
<evidence type="ECO:0000256" key="9">
    <source>
        <dbReference type="ARBA" id="ARBA00033070"/>
    </source>
</evidence>
<evidence type="ECO:0000256" key="3">
    <source>
        <dbReference type="ARBA" id="ARBA00015972"/>
    </source>
</evidence>
<comment type="domain">
    <text evidence="11">The N-terminal domain is essential for RNAP assembly and basal transcription, whereas the C-terminal domain is involved in interaction with transcriptional regulators and with upstream promoter elements.</text>
</comment>
<reference evidence="13" key="2">
    <citation type="journal article" date="2021" name="PeerJ">
        <title>Extensive microbial diversity within the chicken gut microbiome revealed by metagenomics and culture.</title>
        <authorList>
            <person name="Gilroy R."/>
            <person name="Ravi A."/>
            <person name="Getino M."/>
            <person name="Pursley I."/>
            <person name="Horton D.L."/>
            <person name="Alikhan N.F."/>
            <person name="Baker D."/>
            <person name="Gharbi K."/>
            <person name="Hall N."/>
            <person name="Watson M."/>
            <person name="Adriaenssens E.M."/>
            <person name="Foster-Nyarko E."/>
            <person name="Jarju S."/>
            <person name="Secka A."/>
            <person name="Antonio M."/>
            <person name="Oren A."/>
            <person name="Chaudhuri R.R."/>
            <person name="La Ragione R."/>
            <person name="Hildebrand F."/>
            <person name="Pallen M.J."/>
        </authorList>
    </citation>
    <scope>NUCLEOTIDE SEQUENCE</scope>
    <source>
        <strain evidence="13">CHK165-10780</strain>
    </source>
</reference>
<dbReference type="NCBIfam" id="NF003513">
    <property type="entry name" value="PRK05182.1-2"/>
    <property type="match status" value="1"/>
</dbReference>
<dbReference type="Proteomes" id="UP000886725">
    <property type="component" value="Unassembled WGS sequence"/>
</dbReference>
<dbReference type="InterPro" id="IPR011260">
    <property type="entry name" value="RNAP_asu_C"/>
</dbReference>
<comment type="caution">
    <text evidence="13">The sequence shown here is derived from an EMBL/GenBank/DDBJ whole genome shotgun (WGS) entry which is preliminary data.</text>
</comment>
<dbReference type="NCBIfam" id="NF003519">
    <property type="entry name" value="PRK05182.2-5"/>
    <property type="match status" value="1"/>
</dbReference>
<comment type="catalytic activity">
    <reaction evidence="10 11">
        <text>RNA(n) + a ribonucleoside 5'-triphosphate = RNA(n+1) + diphosphate</text>
        <dbReference type="Rhea" id="RHEA:21248"/>
        <dbReference type="Rhea" id="RHEA-COMP:14527"/>
        <dbReference type="Rhea" id="RHEA-COMP:17342"/>
        <dbReference type="ChEBI" id="CHEBI:33019"/>
        <dbReference type="ChEBI" id="CHEBI:61557"/>
        <dbReference type="ChEBI" id="CHEBI:140395"/>
        <dbReference type="EC" id="2.7.7.6"/>
    </reaction>
</comment>
<dbReference type="NCBIfam" id="TIGR02027">
    <property type="entry name" value="rpoA"/>
    <property type="match status" value="1"/>
</dbReference>
<evidence type="ECO:0000256" key="4">
    <source>
        <dbReference type="ARBA" id="ARBA00022478"/>
    </source>
</evidence>
<evidence type="ECO:0000256" key="5">
    <source>
        <dbReference type="ARBA" id="ARBA00022679"/>
    </source>
</evidence>
<organism evidence="13 14">
    <name type="scientific">Candidatus Faecenecus gallistercoris</name>
    <dbReference type="NCBI Taxonomy" id="2840793"/>
    <lineage>
        <taxon>Bacteria</taxon>
        <taxon>Bacillati</taxon>
        <taxon>Bacillota</taxon>
        <taxon>Bacillota incertae sedis</taxon>
        <taxon>Candidatus Faecenecus</taxon>
    </lineage>
</organism>
<dbReference type="SUPFAM" id="SSF55257">
    <property type="entry name" value="RBP11-like subunits of RNA polymerase"/>
    <property type="match status" value="1"/>
</dbReference>
<dbReference type="GO" id="GO:0005737">
    <property type="term" value="C:cytoplasm"/>
    <property type="evidence" value="ECO:0007669"/>
    <property type="project" value="UniProtKB-ARBA"/>
</dbReference>
<sequence>MLQFEKPIYKITDSVESNFYGRFELEPLERGFGTTIGNALRRVMLSSLPGSAISSIKIDGVLHEFQTIEGVYEDVTTIILNLKGVVFKNHSSEEKIVRINTTKEGEITAGDIEHDADIEVINKDKVIATLSKGASLNMEMTVSNGRGYVRSEDNKKIHDIKKAGVIAIDSLYSPIERVSYEVANARVGQDESYDKLILDVWTNGSMKPEEAIALASRILIEHFTILTDLSSIADVSGMMIEKTEDPKVKALETSIEDLDFSVRAYNCLKRAGIHTLQDLVNKSESDMMKIRNLGKKSLKEVLDKIRDMGLVLRDDD</sequence>
<name>A0A9D0YY45_9FIRM</name>
<dbReference type="EC" id="2.7.7.6" evidence="2 11"/>
<keyword evidence="4 11" id="KW-0240">DNA-directed RNA polymerase</keyword>
<dbReference type="GO" id="GO:0003677">
    <property type="term" value="F:DNA binding"/>
    <property type="evidence" value="ECO:0007669"/>
    <property type="project" value="UniProtKB-UniRule"/>
</dbReference>
<evidence type="ECO:0000256" key="10">
    <source>
        <dbReference type="ARBA" id="ARBA00048552"/>
    </source>
</evidence>
<dbReference type="InterPro" id="IPR011263">
    <property type="entry name" value="DNA-dir_RNA_pol_RpoA/D/Rpb3"/>
</dbReference>
<protein>
    <recommendedName>
        <fullName evidence="3 11">DNA-directed RNA polymerase subunit alpha</fullName>
        <shortName evidence="11">RNAP subunit alpha</shortName>
        <ecNumber evidence="2 11">2.7.7.6</ecNumber>
    </recommendedName>
    <alternativeName>
        <fullName evidence="9 11">RNA polymerase subunit alpha</fullName>
    </alternativeName>
    <alternativeName>
        <fullName evidence="8 11">Transcriptase subunit alpha</fullName>
    </alternativeName>
</protein>
<dbReference type="HAMAP" id="MF_00059">
    <property type="entry name" value="RNApol_bact_RpoA"/>
    <property type="match status" value="1"/>
</dbReference>
<dbReference type="FunFam" id="2.170.120.12:FF:000001">
    <property type="entry name" value="DNA-directed RNA polymerase subunit alpha"/>
    <property type="match status" value="1"/>
</dbReference>
<dbReference type="NCBIfam" id="NF003515">
    <property type="entry name" value="PRK05182.2-1"/>
    <property type="match status" value="1"/>
</dbReference>
<evidence type="ECO:0000256" key="1">
    <source>
        <dbReference type="ARBA" id="ARBA00007123"/>
    </source>
</evidence>
<dbReference type="GO" id="GO:0046983">
    <property type="term" value="F:protein dimerization activity"/>
    <property type="evidence" value="ECO:0007669"/>
    <property type="project" value="InterPro"/>
</dbReference>
<evidence type="ECO:0000256" key="2">
    <source>
        <dbReference type="ARBA" id="ARBA00012418"/>
    </source>
</evidence>
<dbReference type="AlphaFoldDB" id="A0A9D0YY45"/>
<dbReference type="Pfam" id="PF03118">
    <property type="entry name" value="RNA_pol_A_CTD"/>
    <property type="match status" value="1"/>
</dbReference>
<reference evidence="13" key="1">
    <citation type="submission" date="2020-10" db="EMBL/GenBank/DDBJ databases">
        <authorList>
            <person name="Gilroy R."/>
        </authorList>
    </citation>
    <scope>NUCLEOTIDE SEQUENCE</scope>
    <source>
        <strain evidence="13">CHK165-10780</strain>
    </source>
</reference>
<evidence type="ECO:0000256" key="11">
    <source>
        <dbReference type="HAMAP-Rule" id="MF_00059"/>
    </source>
</evidence>
<dbReference type="Gene3D" id="2.170.120.12">
    <property type="entry name" value="DNA-directed RNA polymerase, insert domain"/>
    <property type="match status" value="1"/>
</dbReference>
<evidence type="ECO:0000256" key="8">
    <source>
        <dbReference type="ARBA" id="ARBA00032524"/>
    </source>
</evidence>
<dbReference type="CDD" id="cd06928">
    <property type="entry name" value="RNAP_alpha_NTD"/>
    <property type="match status" value="1"/>
</dbReference>
<evidence type="ECO:0000259" key="12">
    <source>
        <dbReference type="SMART" id="SM00662"/>
    </source>
</evidence>
<dbReference type="InterPro" id="IPR036643">
    <property type="entry name" value="RNApol_insert_sf"/>
</dbReference>
<keyword evidence="5 11" id="KW-0808">Transferase</keyword>
<feature type="region of interest" description="Alpha C-terminal domain (alpha-CTD)" evidence="11">
    <location>
        <begin position="247"/>
        <end position="316"/>
    </location>
</feature>
<feature type="domain" description="DNA-directed RNA polymerase RpoA/D/Rpb3-type" evidence="12">
    <location>
        <begin position="20"/>
        <end position="229"/>
    </location>
</feature>
<evidence type="ECO:0000256" key="6">
    <source>
        <dbReference type="ARBA" id="ARBA00022695"/>
    </source>
</evidence>
<feature type="region of interest" description="Alpha N-terminal domain (alpha-NTD)" evidence="11">
    <location>
        <begin position="1"/>
        <end position="230"/>
    </location>
</feature>
<gene>
    <name evidence="11" type="primary">rpoA</name>
    <name evidence="13" type="ORF">IAC85_00030</name>
</gene>
<dbReference type="GO" id="GO:0000428">
    <property type="term" value="C:DNA-directed RNA polymerase complex"/>
    <property type="evidence" value="ECO:0007669"/>
    <property type="project" value="UniProtKB-KW"/>
</dbReference>
<dbReference type="SUPFAM" id="SSF47789">
    <property type="entry name" value="C-terminal domain of RNA polymerase alpha subunit"/>
    <property type="match status" value="1"/>
</dbReference>
<evidence type="ECO:0000313" key="13">
    <source>
        <dbReference type="EMBL" id="HIQ64107.1"/>
    </source>
</evidence>
<dbReference type="Pfam" id="PF01000">
    <property type="entry name" value="RNA_pol_A_bac"/>
    <property type="match status" value="1"/>
</dbReference>
<keyword evidence="6 11" id="KW-0548">Nucleotidyltransferase</keyword>
<comment type="function">
    <text evidence="11">DNA-dependent RNA polymerase catalyzes the transcription of DNA into RNA using the four ribonucleoside triphosphates as substrates.</text>
</comment>
<dbReference type="InterPro" id="IPR036603">
    <property type="entry name" value="RBP11-like"/>
</dbReference>
<proteinExistence type="inferred from homology"/>
<comment type="subunit">
    <text evidence="11">Homodimer. The RNAP catalytic core consists of 2 alpha, 1 beta, 1 beta' and 1 omega subunit. When a sigma factor is associated with the core the holoenzyme is formed, which can initiate transcription.</text>
</comment>
<dbReference type="Gene3D" id="1.10.150.20">
    <property type="entry name" value="5' to 3' exonuclease, C-terminal subdomain"/>
    <property type="match status" value="1"/>
</dbReference>
<dbReference type="Gene3D" id="3.30.1360.10">
    <property type="entry name" value="RNA polymerase, RBP11-like subunit"/>
    <property type="match status" value="1"/>
</dbReference>
<dbReference type="EMBL" id="DVFU01000002">
    <property type="protein sequence ID" value="HIQ64107.1"/>
    <property type="molecule type" value="Genomic_DNA"/>
</dbReference>
<dbReference type="InterPro" id="IPR011262">
    <property type="entry name" value="DNA-dir_RNA_pol_insert"/>
</dbReference>